<dbReference type="PANTHER" id="PTHR11003">
    <property type="entry name" value="POTASSIUM CHANNEL, SUBFAMILY K"/>
    <property type="match status" value="1"/>
</dbReference>
<feature type="region of interest" description="Disordered" evidence="9">
    <location>
        <begin position="620"/>
        <end position="691"/>
    </location>
</feature>
<evidence type="ECO:0000256" key="8">
    <source>
        <dbReference type="RuleBase" id="RU003857"/>
    </source>
</evidence>
<feature type="transmembrane region" description="Helical" evidence="10">
    <location>
        <begin position="89"/>
        <end position="113"/>
    </location>
</feature>
<dbReference type="EMBL" id="JAANBB010000239">
    <property type="protein sequence ID" value="KAF7545762.1"/>
    <property type="molecule type" value="Genomic_DNA"/>
</dbReference>
<organism evidence="12 13">
    <name type="scientific">Cylindrodendrum hubeiense</name>
    <dbReference type="NCBI Taxonomy" id="595255"/>
    <lineage>
        <taxon>Eukaryota</taxon>
        <taxon>Fungi</taxon>
        <taxon>Dikarya</taxon>
        <taxon>Ascomycota</taxon>
        <taxon>Pezizomycotina</taxon>
        <taxon>Sordariomycetes</taxon>
        <taxon>Hypocreomycetidae</taxon>
        <taxon>Hypocreales</taxon>
        <taxon>Nectriaceae</taxon>
        <taxon>Cylindrodendrum</taxon>
    </lineage>
</organism>
<dbReference type="OrthoDB" id="297496at2759"/>
<comment type="similarity">
    <text evidence="8">Belongs to the two pore domain potassium channel (TC 1.A.1.8) family.</text>
</comment>
<evidence type="ECO:0000313" key="12">
    <source>
        <dbReference type="EMBL" id="KAF7545762.1"/>
    </source>
</evidence>
<evidence type="ECO:0000256" key="6">
    <source>
        <dbReference type="ARBA" id="ARBA00023136"/>
    </source>
</evidence>
<evidence type="ECO:0000256" key="3">
    <source>
        <dbReference type="ARBA" id="ARBA00022692"/>
    </source>
</evidence>
<keyword evidence="7 8" id="KW-0407">Ion channel</keyword>
<keyword evidence="4 10" id="KW-1133">Transmembrane helix</keyword>
<feature type="region of interest" description="Disordered" evidence="9">
    <location>
        <begin position="746"/>
        <end position="779"/>
    </location>
</feature>
<protein>
    <recommendedName>
        <fullName evidence="11">Potassium channel domain-containing protein</fullName>
    </recommendedName>
</protein>
<dbReference type="GO" id="GO:0030322">
    <property type="term" value="P:stabilization of membrane potential"/>
    <property type="evidence" value="ECO:0007669"/>
    <property type="project" value="TreeGrafter"/>
</dbReference>
<evidence type="ECO:0000256" key="5">
    <source>
        <dbReference type="ARBA" id="ARBA00023065"/>
    </source>
</evidence>
<dbReference type="Pfam" id="PF07885">
    <property type="entry name" value="Ion_trans_2"/>
    <property type="match status" value="2"/>
</dbReference>
<name>A0A9P5L8K8_9HYPO</name>
<evidence type="ECO:0000256" key="1">
    <source>
        <dbReference type="ARBA" id="ARBA00004141"/>
    </source>
</evidence>
<feature type="compositionally biased region" description="Basic residues" evidence="9">
    <location>
        <begin position="625"/>
        <end position="642"/>
    </location>
</feature>
<dbReference type="PRINTS" id="PR01333">
    <property type="entry name" value="2POREKCHANEL"/>
</dbReference>
<feature type="compositionally biased region" description="Basic and acidic residues" evidence="9">
    <location>
        <begin position="649"/>
        <end position="691"/>
    </location>
</feature>
<comment type="caution">
    <text evidence="12">The sequence shown here is derived from an EMBL/GenBank/DDBJ whole genome shotgun (WGS) entry which is preliminary data.</text>
</comment>
<gene>
    <name evidence="12" type="ORF">G7Z17_g8930</name>
</gene>
<comment type="subcellular location">
    <subcellularLocation>
        <location evidence="1">Membrane</location>
        <topology evidence="1">Multi-pass membrane protein</topology>
    </subcellularLocation>
</comment>
<dbReference type="PANTHER" id="PTHR11003:SF301">
    <property type="entry name" value="POTASSIUM CHANNEL PROTEIN"/>
    <property type="match status" value="1"/>
</dbReference>
<dbReference type="InterPro" id="IPR013099">
    <property type="entry name" value="K_chnl_dom"/>
</dbReference>
<reference evidence="12" key="1">
    <citation type="submission" date="2020-03" db="EMBL/GenBank/DDBJ databases">
        <title>Draft Genome Sequence of Cylindrodendrum hubeiense.</title>
        <authorList>
            <person name="Buettner E."/>
            <person name="Kellner H."/>
        </authorList>
    </citation>
    <scope>NUCLEOTIDE SEQUENCE</scope>
    <source>
        <strain evidence="12">IHI 201604</strain>
    </source>
</reference>
<feature type="domain" description="Potassium channel" evidence="11">
    <location>
        <begin position="374"/>
        <end position="450"/>
    </location>
</feature>
<feature type="transmembrane region" description="Helical" evidence="10">
    <location>
        <begin position="397"/>
        <end position="414"/>
    </location>
</feature>
<feature type="compositionally biased region" description="Basic and acidic residues" evidence="9">
    <location>
        <begin position="757"/>
        <end position="779"/>
    </location>
</feature>
<dbReference type="GO" id="GO:0015271">
    <property type="term" value="F:outward rectifier potassium channel activity"/>
    <property type="evidence" value="ECO:0007669"/>
    <property type="project" value="TreeGrafter"/>
</dbReference>
<dbReference type="InterPro" id="IPR003280">
    <property type="entry name" value="2pore_dom_K_chnl"/>
</dbReference>
<accession>A0A9P5L8K8</accession>
<dbReference type="GO" id="GO:0022841">
    <property type="term" value="F:potassium ion leak channel activity"/>
    <property type="evidence" value="ECO:0007669"/>
    <property type="project" value="TreeGrafter"/>
</dbReference>
<dbReference type="Proteomes" id="UP000722485">
    <property type="component" value="Unassembled WGS sequence"/>
</dbReference>
<evidence type="ECO:0000256" key="10">
    <source>
        <dbReference type="SAM" id="Phobius"/>
    </source>
</evidence>
<dbReference type="SUPFAM" id="SSF81324">
    <property type="entry name" value="Voltage-gated potassium channels"/>
    <property type="match status" value="2"/>
</dbReference>
<dbReference type="AlphaFoldDB" id="A0A9P5L8K8"/>
<feature type="transmembrane region" description="Helical" evidence="10">
    <location>
        <begin position="364"/>
        <end position="385"/>
    </location>
</feature>
<evidence type="ECO:0000256" key="4">
    <source>
        <dbReference type="ARBA" id="ARBA00022989"/>
    </source>
</evidence>
<keyword evidence="3 8" id="KW-0812">Transmembrane</keyword>
<sequence length="779" mass="89351">MDDAGLGDIIENEAEIVESCTTREKKFSNDDAHLEPTRWWFASSAFPMIAGTLGPVASAFSICALVRPWRQHLPPGTDVQDAYYINDPAWLTIVNAIQLVVALVSNMFLLLNMARRVRFIVAQPITIIGWYISAMCLIILNATAAGPLRSQIKFPVEELIWSQAFFYGIWAAILYFLDASLMVVTFYGAWTNHYDKDFMLTPSQRTLMLQTIMFLVYLLLGALVFSNIEGWDYLDSVYWADVTLFTVGFGDYSASTPLGRALMMPYALVGVISLGLVIGSIRSLVLDRGKRRLDARMEEKKRRKLVRTMTLHGKDDILEPIRSDSGLSHAPRSANLPSTEFERRKAEFGLMRQIQAQSSSRRRWMAMAISTGSWLVLWLVGALIFLKCEQPYQNWTYFDGFYFCFVTLTTIGYGDVTPVSNAGKSFFVFWSLLALPTMTVLISNAGDTVVKFVRDGTLRLGNVTILPGEEDFFNNYKHIIQKITFGKVFPSHVMPEPKPLKPTIGSHYPLFSPMAKSEEHSLQDDARGRARHFDIEHEAGVHHRPEQDRALSTFTARVRRSLSRLRDPLDDLPTGTDFHFLLVSEIQVVTSHLKESKPHRYSFDEWAWYLKLIGEDERSAETHGKARPKEKHKHHHYHRGHHGGNSNSHDNENDDGNRKSHDHDHDHDKDHDHDHNHGHDHDHNHDHVHRENEYEGATWSWVGNRSPLMGSQEESEWILDRLTDRLRESLSAERRRQLRMPVRGFEPHHFQPHAPHHHWDTQHHSSNDVHPDEGIKKDL</sequence>
<feature type="transmembrane region" description="Helical" evidence="10">
    <location>
        <begin position="125"/>
        <end position="144"/>
    </location>
</feature>
<keyword evidence="5 8" id="KW-0406">Ion transport</keyword>
<proteinExistence type="inferred from homology"/>
<keyword evidence="6 10" id="KW-0472">Membrane</keyword>
<feature type="transmembrane region" description="Helical" evidence="10">
    <location>
        <begin position="45"/>
        <end position="69"/>
    </location>
</feature>
<dbReference type="Gene3D" id="1.10.287.70">
    <property type="match status" value="2"/>
</dbReference>
<evidence type="ECO:0000256" key="9">
    <source>
        <dbReference type="SAM" id="MobiDB-lite"/>
    </source>
</evidence>
<keyword evidence="13" id="KW-1185">Reference proteome</keyword>
<evidence type="ECO:0000313" key="13">
    <source>
        <dbReference type="Proteomes" id="UP000722485"/>
    </source>
</evidence>
<feature type="transmembrane region" description="Helical" evidence="10">
    <location>
        <begin position="207"/>
        <end position="228"/>
    </location>
</feature>
<feature type="domain" description="Potassium channel" evidence="11">
    <location>
        <begin position="212"/>
        <end position="284"/>
    </location>
</feature>
<keyword evidence="2 8" id="KW-0813">Transport</keyword>
<feature type="transmembrane region" description="Helical" evidence="10">
    <location>
        <begin position="266"/>
        <end position="286"/>
    </location>
</feature>
<feature type="transmembrane region" description="Helical" evidence="10">
    <location>
        <begin position="164"/>
        <end position="187"/>
    </location>
</feature>
<feature type="transmembrane region" description="Helical" evidence="10">
    <location>
        <begin position="426"/>
        <end position="445"/>
    </location>
</feature>
<evidence type="ECO:0000256" key="2">
    <source>
        <dbReference type="ARBA" id="ARBA00022448"/>
    </source>
</evidence>
<dbReference type="GO" id="GO:0005886">
    <property type="term" value="C:plasma membrane"/>
    <property type="evidence" value="ECO:0007669"/>
    <property type="project" value="TreeGrafter"/>
</dbReference>
<evidence type="ECO:0000259" key="11">
    <source>
        <dbReference type="Pfam" id="PF07885"/>
    </source>
</evidence>
<evidence type="ECO:0000256" key="7">
    <source>
        <dbReference type="ARBA" id="ARBA00023303"/>
    </source>
</evidence>